<dbReference type="PROSITE" id="PS51257">
    <property type="entry name" value="PROKAR_LIPOPROTEIN"/>
    <property type="match status" value="1"/>
</dbReference>
<sequence>MRAPIHTLALISILALLAACSSEPATPESPPQGGTQAQTPITQLKVGMRRPPDSLNPYIAQSRGADIVNQLLYPRLWHEMPDVRDGSPVLIPYLVAEETQRPEPANTLRLKLAQGLTWTDGTPLTTADVVFSLEARRNETVAWASFADKNRIQSWQVVDDHTIDIQFSQESLYNRVILNEGAIIPKHHFSKIPFDQWDRHEWEKDAVVFGPYQPVAFGDERLQFKAVDPETPIQQLNIALVRSKETLFNLLKSGDLDYAWSLPKERISEISEQLQPTFYTNLETAWLAWNPLDPAAYAANPPNNKAELEQLKKAKPHPVLGDARVRQALSLVLNRQNYIDRLWQGHAVVPASPWRVGLGYLTDVPPPKTTPDLDKAATLLQAAGWTKQGASWKKDGRELTFSITCNLGNNLRGNYLQAIQADLALFGVKVELNMVEGGYYIETGTSRAFDAIFFGVRQSSRPTLDALLHSDAAINGNNWTATSALDDLIAKVTLAKDPAELQQVVAEMEQRFLEESPFTMLYSGQQIAAVRAGLSLQADPSHLSPLYRLETWQIGNEAR</sequence>
<evidence type="ECO:0000313" key="6">
    <source>
        <dbReference type="EMBL" id="MBO1321549.1"/>
    </source>
</evidence>
<evidence type="ECO:0000256" key="2">
    <source>
        <dbReference type="ARBA" id="ARBA00022448"/>
    </source>
</evidence>
<comment type="similarity">
    <text evidence="1">Belongs to the bacterial solute-binding protein 5 family.</text>
</comment>
<dbReference type="RefSeq" id="WP_207861523.1">
    <property type="nucleotide sequence ID" value="NZ_JAFREP010000025.1"/>
</dbReference>
<evidence type="ECO:0000256" key="3">
    <source>
        <dbReference type="ARBA" id="ARBA00022729"/>
    </source>
</evidence>
<dbReference type="Gene3D" id="3.10.105.10">
    <property type="entry name" value="Dipeptide-binding Protein, Domain 3"/>
    <property type="match status" value="1"/>
</dbReference>
<dbReference type="Proteomes" id="UP000664417">
    <property type="component" value="Unassembled WGS sequence"/>
</dbReference>
<dbReference type="AlphaFoldDB" id="A0A8J7QCE7"/>
<feature type="chain" id="PRO_5035276442" description="Solute-binding protein family 5 domain-containing protein" evidence="4">
    <location>
        <begin position="26"/>
        <end position="559"/>
    </location>
</feature>
<evidence type="ECO:0000256" key="4">
    <source>
        <dbReference type="SAM" id="SignalP"/>
    </source>
</evidence>
<feature type="signal peptide" evidence="4">
    <location>
        <begin position="1"/>
        <end position="25"/>
    </location>
</feature>
<dbReference type="InterPro" id="IPR000914">
    <property type="entry name" value="SBP_5_dom"/>
</dbReference>
<reference evidence="6" key="1">
    <citation type="submission" date="2021-03" db="EMBL/GenBank/DDBJ databases">
        <authorList>
            <person name="Wang G."/>
        </authorList>
    </citation>
    <scope>NUCLEOTIDE SEQUENCE</scope>
    <source>
        <strain evidence="6">KCTC 12899</strain>
    </source>
</reference>
<dbReference type="GO" id="GO:1904680">
    <property type="term" value="F:peptide transmembrane transporter activity"/>
    <property type="evidence" value="ECO:0007669"/>
    <property type="project" value="TreeGrafter"/>
</dbReference>
<organism evidence="6 7">
    <name type="scientific">Acanthopleuribacter pedis</name>
    <dbReference type="NCBI Taxonomy" id="442870"/>
    <lineage>
        <taxon>Bacteria</taxon>
        <taxon>Pseudomonadati</taxon>
        <taxon>Acidobacteriota</taxon>
        <taxon>Holophagae</taxon>
        <taxon>Acanthopleuribacterales</taxon>
        <taxon>Acanthopleuribacteraceae</taxon>
        <taxon>Acanthopleuribacter</taxon>
    </lineage>
</organism>
<dbReference type="Pfam" id="PF00496">
    <property type="entry name" value="SBP_bac_5"/>
    <property type="match status" value="1"/>
</dbReference>
<dbReference type="GO" id="GO:0030288">
    <property type="term" value="C:outer membrane-bounded periplasmic space"/>
    <property type="evidence" value="ECO:0007669"/>
    <property type="project" value="UniProtKB-ARBA"/>
</dbReference>
<evidence type="ECO:0000256" key="1">
    <source>
        <dbReference type="ARBA" id="ARBA00005695"/>
    </source>
</evidence>
<accession>A0A8J7QCE7</accession>
<comment type="caution">
    <text evidence="6">The sequence shown here is derived from an EMBL/GenBank/DDBJ whole genome shotgun (WGS) entry which is preliminary data.</text>
</comment>
<keyword evidence="7" id="KW-1185">Reference proteome</keyword>
<dbReference type="GO" id="GO:0015833">
    <property type="term" value="P:peptide transport"/>
    <property type="evidence" value="ECO:0007669"/>
    <property type="project" value="TreeGrafter"/>
</dbReference>
<dbReference type="EMBL" id="JAFREP010000025">
    <property type="protein sequence ID" value="MBO1321549.1"/>
    <property type="molecule type" value="Genomic_DNA"/>
</dbReference>
<protein>
    <recommendedName>
        <fullName evidence="5">Solute-binding protein family 5 domain-containing protein</fullName>
    </recommendedName>
</protein>
<dbReference type="PANTHER" id="PTHR30290:SF9">
    <property type="entry name" value="OLIGOPEPTIDE-BINDING PROTEIN APPA"/>
    <property type="match status" value="1"/>
</dbReference>
<feature type="domain" description="Solute-binding protein family 5" evidence="5">
    <location>
        <begin position="95"/>
        <end position="461"/>
    </location>
</feature>
<dbReference type="Gene3D" id="3.40.190.10">
    <property type="entry name" value="Periplasmic binding protein-like II"/>
    <property type="match status" value="1"/>
</dbReference>
<dbReference type="PIRSF" id="PIRSF002741">
    <property type="entry name" value="MppA"/>
    <property type="match status" value="1"/>
</dbReference>
<dbReference type="InterPro" id="IPR039424">
    <property type="entry name" value="SBP_5"/>
</dbReference>
<dbReference type="PANTHER" id="PTHR30290">
    <property type="entry name" value="PERIPLASMIC BINDING COMPONENT OF ABC TRANSPORTER"/>
    <property type="match status" value="1"/>
</dbReference>
<gene>
    <name evidence="6" type="ORF">J3U88_23935</name>
</gene>
<keyword evidence="2" id="KW-0813">Transport</keyword>
<proteinExistence type="inferred from homology"/>
<name>A0A8J7QCE7_9BACT</name>
<dbReference type="GO" id="GO:0043190">
    <property type="term" value="C:ATP-binding cassette (ABC) transporter complex"/>
    <property type="evidence" value="ECO:0007669"/>
    <property type="project" value="InterPro"/>
</dbReference>
<evidence type="ECO:0000259" key="5">
    <source>
        <dbReference type="Pfam" id="PF00496"/>
    </source>
</evidence>
<dbReference type="SUPFAM" id="SSF53850">
    <property type="entry name" value="Periplasmic binding protein-like II"/>
    <property type="match status" value="1"/>
</dbReference>
<dbReference type="InterPro" id="IPR030678">
    <property type="entry name" value="Peptide/Ni-bd"/>
</dbReference>
<evidence type="ECO:0000313" key="7">
    <source>
        <dbReference type="Proteomes" id="UP000664417"/>
    </source>
</evidence>
<keyword evidence="3 4" id="KW-0732">Signal</keyword>